<evidence type="ECO:0000259" key="5">
    <source>
        <dbReference type="PROSITE" id="PS50931"/>
    </source>
</evidence>
<dbReference type="Pfam" id="PF03466">
    <property type="entry name" value="LysR_substrate"/>
    <property type="match status" value="1"/>
</dbReference>
<comment type="similarity">
    <text evidence="1">Belongs to the LysR transcriptional regulatory family.</text>
</comment>
<protein>
    <submittedName>
        <fullName evidence="6">HTH-type transcriptional regulator SyrM 1</fullName>
    </submittedName>
</protein>
<dbReference type="Proteomes" id="UP000325565">
    <property type="component" value="Unassembled WGS sequence"/>
</dbReference>
<evidence type="ECO:0000313" key="6">
    <source>
        <dbReference type="EMBL" id="VVP85343.1"/>
    </source>
</evidence>
<dbReference type="InterPro" id="IPR000847">
    <property type="entry name" value="LysR_HTH_N"/>
</dbReference>
<feature type="domain" description="HTH lysR-type" evidence="5">
    <location>
        <begin position="8"/>
        <end position="65"/>
    </location>
</feature>
<evidence type="ECO:0000256" key="2">
    <source>
        <dbReference type="ARBA" id="ARBA00023015"/>
    </source>
</evidence>
<dbReference type="GO" id="GO:0003700">
    <property type="term" value="F:DNA-binding transcription factor activity"/>
    <property type="evidence" value="ECO:0007669"/>
    <property type="project" value="InterPro"/>
</dbReference>
<dbReference type="PANTHER" id="PTHR30118:SF15">
    <property type="entry name" value="TRANSCRIPTIONAL REGULATORY PROTEIN"/>
    <property type="match status" value="1"/>
</dbReference>
<evidence type="ECO:0000256" key="3">
    <source>
        <dbReference type="ARBA" id="ARBA00023125"/>
    </source>
</evidence>
<organism evidence="6 7">
    <name type="scientific">Pseudomonas fluorescens</name>
    <dbReference type="NCBI Taxonomy" id="294"/>
    <lineage>
        <taxon>Bacteria</taxon>
        <taxon>Pseudomonadati</taxon>
        <taxon>Pseudomonadota</taxon>
        <taxon>Gammaproteobacteria</taxon>
        <taxon>Pseudomonadales</taxon>
        <taxon>Pseudomonadaceae</taxon>
        <taxon>Pseudomonas</taxon>
    </lineage>
</organism>
<dbReference type="PROSITE" id="PS50931">
    <property type="entry name" value="HTH_LYSR"/>
    <property type="match status" value="1"/>
</dbReference>
<name>A0A5E7SPP9_PSEFL</name>
<evidence type="ECO:0000256" key="1">
    <source>
        <dbReference type="ARBA" id="ARBA00009437"/>
    </source>
</evidence>
<dbReference type="GO" id="GO:0003677">
    <property type="term" value="F:DNA binding"/>
    <property type="evidence" value="ECO:0007669"/>
    <property type="project" value="UniProtKB-KW"/>
</dbReference>
<gene>
    <name evidence="6" type="primary">syrM1</name>
    <name evidence="6" type="ORF">PS922_02216</name>
</gene>
<dbReference type="Pfam" id="PF00126">
    <property type="entry name" value="HTH_1"/>
    <property type="match status" value="1"/>
</dbReference>
<dbReference type="Gene3D" id="1.10.10.10">
    <property type="entry name" value="Winged helix-like DNA-binding domain superfamily/Winged helix DNA-binding domain"/>
    <property type="match status" value="1"/>
</dbReference>
<keyword evidence="2" id="KW-0805">Transcription regulation</keyword>
<keyword evidence="4" id="KW-0804">Transcription</keyword>
<dbReference type="SUPFAM" id="SSF53850">
    <property type="entry name" value="Periplasmic binding protein-like II"/>
    <property type="match status" value="1"/>
</dbReference>
<dbReference type="RefSeq" id="WP_154863327.1">
    <property type="nucleotide sequence ID" value="NZ_CABVJB010000003.1"/>
</dbReference>
<dbReference type="PANTHER" id="PTHR30118">
    <property type="entry name" value="HTH-TYPE TRANSCRIPTIONAL REGULATOR LEUO-RELATED"/>
    <property type="match status" value="1"/>
</dbReference>
<evidence type="ECO:0000313" key="7">
    <source>
        <dbReference type="Proteomes" id="UP000325565"/>
    </source>
</evidence>
<accession>A0A5E7SPP9</accession>
<dbReference type="InterPro" id="IPR037402">
    <property type="entry name" value="YidZ_PBP2"/>
</dbReference>
<dbReference type="EMBL" id="CABVJB010000003">
    <property type="protein sequence ID" value="VVP85343.1"/>
    <property type="molecule type" value="Genomic_DNA"/>
</dbReference>
<dbReference type="CDD" id="cd08417">
    <property type="entry name" value="PBP2_Nitroaromatics_like"/>
    <property type="match status" value="1"/>
</dbReference>
<keyword evidence="3" id="KW-0238">DNA-binding</keyword>
<dbReference type="AlphaFoldDB" id="A0A5E7SPP9"/>
<reference evidence="6 7" key="1">
    <citation type="submission" date="2019-09" db="EMBL/GenBank/DDBJ databases">
        <authorList>
            <person name="Chandra G."/>
            <person name="Truman W A."/>
        </authorList>
    </citation>
    <scope>NUCLEOTIDE SEQUENCE [LARGE SCALE GENOMIC DNA]</scope>
    <source>
        <strain evidence="6">PS922</strain>
    </source>
</reference>
<dbReference type="InterPro" id="IPR050389">
    <property type="entry name" value="LysR-type_TF"/>
</dbReference>
<evidence type="ECO:0000256" key="4">
    <source>
        <dbReference type="ARBA" id="ARBA00023163"/>
    </source>
</evidence>
<dbReference type="InterPro" id="IPR005119">
    <property type="entry name" value="LysR_subst-bd"/>
</dbReference>
<dbReference type="InterPro" id="IPR036388">
    <property type="entry name" value="WH-like_DNA-bd_sf"/>
</dbReference>
<proteinExistence type="inferred from homology"/>
<dbReference type="Gene3D" id="3.40.190.10">
    <property type="entry name" value="Periplasmic binding protein-like II"/>
    <property type="match status" value="2"/>
</dbReference>
<dbReference type="SUPFAM" id="SSF46785">
    <property type="entry name" value="Winged helix' DNA-binding domain"/>
    <property type="match status" value="1"/>
</dbReference>
<sequence>MNPAFNNLSISQLKALVTILEVPHLSRAAIILGTSQSTLSRHLALFREVLGDPLLVRQGREYTLTERGHQLLEPLKSLLEQIDSISSPAIFSPATCNRRFTLAGSDYVAQYILPDLLRDLASVAPEVCIDFRTWQANRFDWLSSGKVDLITSMIDETPADYHGRIIGEDVAVCSMRSGHPLASSSVISQRDYLAWPHIKITVGGDKDGFVDTYLRKQQLTRNLKLSVPYYSAALGVLQQSDVLLTLPEHIARRWGEQAEICFRPLSFIEHQFRYWVVWHSRTHVSAEQQWFRQFVYQHCRGSQFLSPGDHLPHG</sequence>
<dbReference type="InterPro" id="IPR036390">
    <property type="entry name" value="WH_DNA-bd_sf"/>
</dbReference>